<evidence type="ECO:0000256" key="1">
    <source>
        <dbReference type="SAM" id="Coils"/>
    </source>
</evidence>
<proteinExistence type="predicted"/>
<feature type="compositionally biased region" description="Basic and acidic residues" evidence="2">
    <location>
        <begin position="877"/>
        <end position="888"/>
    </location>
</feature>
<feature type="region of interest" description="Disordered" evidence="2">
    <location>
        <begin position="858"/>
        <end position="888"/>
    </location>
</feature>
<evidence type="ECO:0000259" key="3">
    <source>
        <dbReference type="Pfam" id="PF26571"/>
    </source>
</evidence>
<gene>
    <name evidence="4" type="ORF">MASS_3456</name>
</gene>
<evidence type="ECO:0000313" key="4">
    <source>
        <dbReference type="EMBL" id="AGM30058.1"/>
    </source>
</evidence>
<dbReference type="Proteomes" id="UP000013961">
    <property type="component" value="Chromosome"/>
</dbReference>
<evidence type="ECO:0000256" key="2">
    <source>
        <dbReference type="SAM" id="MobiDB-lite"/>
    </source>
</evidence>
<sequence>MALWVSIVPDTSRLVRETRRAVDGIDLTVDIDADTGKARLQIKRLDRELSKARPYKIDIDRKQITGAASFISKTLGGAMAGALGGLAITGAAGGLTALTGAIMSASGAFGLLPATAGGAATAIGALKVATLGFGDAMKDIGDPEKFAKAIADLSPNARETATAIQSMLPQLKDLKNAVQDRFFDGFASEVKALGATYLPMMQGAMADIAGSANSALKSVSALLQAPQSVSDMATLTGNSATAFNTLSQSLSPVVKSLLDIGTVGSTFMPQLAQGATDAANSFARFVSDARESGRMTEWIQTGIHAMGQLADITGNLGSIIGGVFRAGNDVGGGFLASLQTVTQTMRDFVNSTEGQNALGAFFSGAKEALAALSPILKTVGQSLLGTIIPAFTGLGTAAAPALQAVFTNLAEVMKTLAPVVTSLAGPISTLLGAIGPAVVQTIQALAPAIAPLAQAFADLVAGAAPILPVLGQLVGAVVGALAPALSTLYKALAPVVSALANALKPVIDQLAPVLAEVAGTFAGAFAGALQQVTPLLPPLLGAMGDLLKTAIPLLPPLAELGTAAIPAIAAAIKVVAPLFTGLVKILTPIVDVVIKPMISGFKALADVIGGVAGGLNGIVDKASGFLSKVPGLGGIFGHKDGGPIGNAPGYAGGGKVSGRGTGTSDSILAWLSNGEGVMTAAAMRNGGAPILAALNAGWVPPAEMLHAMIPGFAQGLNPGADFLRTTIMRQWPQIGDIGGRRAEDGYGEHSSGNAIDVMVPGWDTPQGMMLGNQVAGFLVKNREQLGLDGFIWRQTSYGYGGSFTDGKAMNDRGSPTQNHMDHLHVMLGKGRGAGAAAVGLPTSSISLPSASGMSGGSSLFGGGSSSGRGGGAAGARRVREAQDRVSDRDFAVQQAQASLDELNAKDPSKVTQKQRDAAEYRLAKAKREQAQATDDLTATQNEYNAAMANSPFGGGAGGGSAAGSDLGQGLIDGLFQGLGFDGSLFSDPRQWGLVKMFTGLLGGGGAGGPGQGGGGMLNSMGLPSLTGLFSQGQTSTVTAENVMPGGGPGGLIAGIGDIATNAFAQGMSQPTTIDNSINLNGNQGMDPQAVQTSIQKKQNERTRTYATAGLGA</sequence>
<evidence type="ECO:0000313" key="5">
    <source>
        <dbReference type="Proteomes" id="UP000013961"/>
    </source>
</evidence>
<dbReference type="EMBL" id="CP004374">
    <property type="protein sequence ID" value="AGM30058.1"/>
    <property type="molecule type" value="Genomic_DNA"/>
</dbReference>
<dbReference type="KEGG" id="mabb:MASS_3456"/>
<feature type="coiled-coil region" evidence="1">
    <location>
        <begin position="908"/>
        <end position="942"/>
    </location>
</feature>
<name>A0AB33AE36_9MYCO</name>
<dbReference type="AlphaFoldDB" id="A0AB33AE36"/>
<reference evidence="4 5" key="1">
    <citation type="journal article" date="2013" name="Genome Announc.">
        <title>Complete Genome Sequence of Mycobacterium massiliense Clinical Strain Asan 50594, Belonging to the Type II Genotype.</title>
        <authorList>
            <person name="Kim B.J."/>
            <person name="Kim B.R."/>
            <person name="Hong S.H."/>
            <person name="Seok S.H."/>
            <person name="Kook Y.H."/>
            <person name="Kim B.J."/>
        </authorList>
    </citation>
    <scope>NUCLEOTIDE SEQUENCE [LARGE SCALE GENOMIC DNA]</scope>
    <source>
        <strain evidence="4 5">50594</strain>
    </source>
</reference>
<dbReference type="Pfam" id="PF26571">
    <property type="entry name" value="VldE"/>
    <property type="match status" value="1"/>
</dbReference>
<feature type="domain" description="ARB-07466-like C-terminal" evidence="3">
    <location>
        <begin position="714"/>
        <end position="820"/>
    </location>
</feature>
<keyword evidence="1" id="KW-0175">Coiled coil</keyword>
<dbReference type="InterPro" id="IPR058593">
    <property type="entry name" value="ARB_07466-like_C"/>
</dbReference>
<protein>
    <recommendedName>
        <fullName evidence="3">ARB-07466-like C-terminal domain-containing protein</fullName>
    </recommendedName>
</protein>
<feature type="compositionally biased region" description="Gly residues" evidence="2">
    <location>
        <begin position="858"/>
        <end position="873"/>
    </location>
</feature>
<organism evidence="4 5">
    <name type="scientific">Mycobacteroides abscessus subsp. bolletii 50594</name>
    <dbReference type="NCBI Taxonomy" id="1303024"/>
    <lineage>
        <taxon>Bacteria</taxon>
        <taxon>Bacillati</taxon>
        <taxon>Actinomycetota</taxon>
        <taxon>Actinomycetes</taxon>
        <taxon>Mycobacteriales</taxon>
        <taxon>Mycobacteriaceae</taxon>
        <taxon>Mycobacteroides</taxon>
        <taxon>Mycobacteroides abscessus</taxon>
    </lineage>
</organism>
<accession>A0AB33AE36</accession>